<dbReference type="GO" id="GO:0005524">
    <property type="term" value="F:ATP binding"/>
    <property type="evidence" value="ECO:0007669"/>
    <property type="project" value="UniProtKB-KW"/>
</dbReference>
<evidence type="ECO:0000256" key="1">
    <source>
        <dbReference type="ARBA" id="ARBA00022741"/>
    </source>
</evidence>
<keyword evidence="4" id="KW-0808">Transferase</keyword>
<organism evidence="4 5">
    <name type="scientific">Cinnamomum micranthum f. kanehirae</name>
    <dbReference type="NCBI Taxonomy" id="337451"/>
    <lineage>
        <taxon>Eukaryota</taxon>
        <taxon>Viridiplantae</taxon>
        <taxon>Streptophyta</taxon>
        <taxon>Embryophyta</taxon>
        <taxon>Tracheophyta</taxon>
        <taxon>Spermatophyta</taxon>
        <taxon>Magnoliopsida</taxon>
        <taxon>Magnoliidae</taxon>
        <taxon>Laurales</taxon>
        <taxon>Lauraceae</taxon>
        <taxon>Cinnamomum</taxon>
    </lineage>
</organism>
<dbReference type="Pfam" id="PF00069">
    <property type="entry name" value="Pkinase"/>
    <property type="match status" value="1"/>
</dbReference>
<dbReference type="PANTHER" id="PTHR27005">
    <property type="entry name" value="WALL-ASSOCIATED RECEPTOR KINASE-LIKE 21"/>
    <property type="match status" value="1"/>
</dbReference>
<accession>A0A443PLW3</accession>
<dbReference type="AlphaFoldDB" id="A0A443PLW3"/>
<keyword evidence="4" id="KW-0418">Kinase</keyword>
<dbReference type="OrthoDB" id="75710at2759"/>
<dbReference type="Proteomes" id="UP000283530">
    <property type="component" value="Unassembled WGS sequence"/>
</dbReference>
<reference evidence="4 5" key="1">
    <citation type="journal article" date="2019" name="Nat. Plants">
        <title>Stout camphor tree genome fills gaps in understanding of flowering plant genome evolution.</title>
        <authorList>
            <person name="Chaw S.M."/>
            <person name="Liu Y.C."/>
            <person name="Wu Y.W."/>
            <person name="Wang H.Y."/>
            <person name="Lin C.I."/>
            <person name="Wu C.S."/>
            <person name="Ke H.M."/>
            <person name="Chang L.Y."/>
            <person name="Hsu C.Y."/>
            <person name="Yang H.T."/>
            <person name="Sudianto E."/>
            <person name="Hsu M.H."/>
            <person name="Wu K.P."/>
            <person name="Wang L.N."/>
            <person name="Leebens-Mack J.H."/>
            <person name="Tsai I.J."/>
        </authorList>
    </citation>
    <scope>NUCLEOTIDE SEQUENCE [LARGE SCALE GENOMIC DNA]</scope>
    <source>
        <strain evidence="5">cv. Chaw 1501</strain>
        <tissue evidence="4">Young leaves</tissue>
    </source>
</reference>
<dbReference type="EMBL" id="QPKB01000009">
    <property type="protein sequence ID" value="RWR91791.1"/>
    <property type="molecule type" value="Genomic_DNA"/>
</dbReference>
<keyword evidence="4" id="KW-0723">Serine/threonine-protein kinase</keyword>
<feature type="domain" description="Protein kinase" evidence="3">
    <location>
        <begin position="1"/>
        <end position="133"/>
    </location>
</feature>
<evidence type="ECO:0000313" key="5">
    <source>
        <dbReference type="Proteomes" id="UP000283530"/>
    </source>
</evidence>
<name>A0A443PLW3_9MAGN</name>
<evidence type="ECO:0000313" key="4">
    <source>
        <dbReference type="EMBL" id="RWR91791.1"/>
    </source>
</evidence>
<keyword evidence="5" id="KW-1185">Reference proteome</keyword>
<keyword evidence="2" id="KW-0067">ATP-binding</keyword>
<comment type="caution">
    <text evidence="4">The sequence shown here is derived from an EMBL/GenBank/DDBJ whole genome shotgun (WGS) entry which is preliminary data.</text>
</comment>
<dbReference type="SUPFAM" id="SSF56112">
    <property type="entry name" value="Protein kinase-like (PK-like)"/>
    <property type="match status" value="1"/>
</dbReference>
<dbReference type="STRING" id="337451.A0A443PLW3"/>
<proteinExistence type="predicted"/>
<dbReference type="PANTHER" id="PTHR27005:SF521">
    <property type="entry name" value="WALL-ASSOCIATED RECEPTOR KINASE-LIKE 6"/>
    <property type="match status" value="1"/>
</dbReference>
<keyword evidence="1" id="KW-0547">Nucleotide-binding</keyword>
<dbReference type="GO" id="GO:0007166">
    <property type="term" value="P:cell surface receptor signaling pathway"/>
    <property type="evidence" value="ECO:0007669"/>
    <property type="project" value="InterPro"/>
</dbReference>
<dbReference type="GO" id="GO:0004674">
    <property type="term" value="F:protein serine/threonine kinase activity"/>
    <property type="evidence" value="ECO:0007669"/>
    <property type="project" value="UniProtKB-KW"/>
</dbReference>
<dbReference type="GO" id="GO:0005886">
    <property type="term" value="C:plasma membrane"/>
    <property type="evidence" value="ECO:0007669"/>
    <property type="project" value="TreeGrafter"/>
</dbReference>
<gene>
    <name evidence="4" type="ORF">CKAN_02096500</name>
</gene>
<dbReference type="InterPro" id="IPR000719">
    <property type="entry name" value="Prot_kinase_dom"/>
</dbReference>
<evidence type="ECO:0000259" key="3">
    <source>
        <dbReference type="PROSITE" id="PS50011"/>
    </source>
</evidence>
<protein>
    <submittedName>
        <fullName evidence="4">Serine/threonine protein kinase</fullName>
    </submittedName>
</protein>
<dbReference type="InterPro" id="IPR045274">
    <property type="entry name" value="WAK-like"/>
</dbReference>
<dbReference type="Gene3D" id="1.10.510.10">
    <property type="entry name" value="Transferase(Phosphotransferase) domain 1"/>
    <property type="match status" value="1"/>
</dbReference>
<dbReference type="PROSITE" id="PS50011">
    <property type="entry name" value="PROTEIN_KINASE_DOM"/>
    <property type="match status" value="1"/>
</dbReference>
<evidence type="ECO:0000256" key="2">
    <source>
        <dbReference type="ARBA" id="ARBA00022840"/>
    </source>
</evidence>
<dbReference type="InterPro" id="IPR011009">
    <property type="entry name" value="Kinase-like_dom_sf"/>
</dbReference>
<sequence length="133" mass="14950">MPNEKENITASSYYSSNLSQVQFRGIKKQGNGIRLDMGDILVDDQTAEVPLLVYEFVSNRNLSHHIHDAIDVPLMSLRVAEEIADALSYLHSAASMLISLRDIKSDNILLDSNFNAKVFDSELRDRSLLTKLI</sequence>